<dbReference type="EMBL" id="JAWDGP010006075">
    <property type="protein sequence ID" value="KAK3747666.1"/>
    <property type="molecule type" value="Genomic_DNA"/>
</dbReference>
<protein>
    <submittedName>
        <fullName evidence="1">Uncharacterized protein</fullName>
    </submittedName>
</protein>
<organism evidence="1 2">
    <name type="scientific">Elysia crispata</name>
    <name type="common">lettuce slug</name>
    <dbReference type="NCBI Taxonomy" id="231223"/>
    <lineage>
        <taxon>Eukaryota</taxon>
        <taxon>Metazoa</taxon>
        <taxon>Spiralia</taxon>
        <taxon>Lophotrochozoa</taxon>
        <taxon>Mollusca</taxon>
        <taxon>Gastropoda</taxon>
        <taxon>Heterobranchia</taxon>
        <taxon>Euthyneura</taxon>
        <taxon>Panpulmonata</taxon>
        <taxon>Sacoglossa</taxon>
        <taxon>Placobranchoidea</taxon>
        <taxon>Plakobranchidae</taxon>
        <taxon>Elysia</taxon>
    </lineage>
</organism>
<reference evidence="1" key="1">
    <citation type="journal article" date="2023" name="G3 (Bethesda)">
        <title>A reference genome for the long-term kleptoplast-retaining sea slug Elysia crispata morphotype clarki.</title>
        <authorList>
            <person name="Eastman K.E."/>
            <person name="Pendleton A.L."/>
            <person name="Shaikh M.A."/>
            <person name="Suttiyut T."/>
            <person name="Ogas R."/>
            <person name="Tomko P."/>
            <person name="Gavelis G."/>
            <person name="Widhalm J.R."/>
            <person name="Wisecaver J.H."/>
        </authorList>
    </citation>
    <scope>NUCLEOTIDE SEQUENCE</scope>
    <source>
        <strain evidence="1">ECLA1</strain>
    </source>
</reference>
<evidence type="ECO:0000313" key="2">
    <source>
        <dbReference type="Proteomes" id="UP001283361"/>
    </source>
</evidence>
<accession>A0AAE1CZR3</accession>
<evidence type="ECO:0000313" key="1">
    <source>
        <dbReference type="EMBL" id="KAK3747666.1"/>
    </source>
</evidence>
<name>A0AAE1CZR3_9GAST</name>
<dbReference type="Proteomes" id="UP001283361">
    <property type="component" value="Unassembled WGS sequence"/>
</dbReference>
<keyword evidence="2" id="KW-1185">Reference proteome</keyword>
<dbReference type="AlphaFoldDB" id="A0AAE1CZR3"/>
<proteinExistence type="predicted"/>
<comment type="caution">
    <text evidence="1">The sequence shown here is derived from an EMBL/GenBank/DDBJ whole genome shotgun (WGS) entry which is preliminary data.</text>
</comment>
<sequence>MRILLPPPVNQKARVKPGQAHFIRKTASWFVVSVLTITADTGHSKVVALYTRCPSPRGSKTVKWTQRLIDSSEASGSIHAVSPGSQLTSPIWISTDQPYLDLN</sequence>
<gene>
    <name evidence="1" type="ORF">RRG08_024813</name>
</gene>